<feature type="domain" description="PPM-type phosphatase" evidence="2">
    <location>
        <begin position="445"/>
        <end position="707"/>
    </location>
</feature>
<reference evidence="3" key="1">
    <citation type="submission" date="2022-06" db="EMBL/GenBank/DDBJ databases">
        <title>New cyanobacteria of genus Symplocastrum in benthos of Lake Baikal.</title>
        <authorList>
            <person name="Sorokovikova E."/>
            <person name="Tikhonova I."/>
            <person name="Krasnopeev A."/>
            <person name="Evseev P."/>
            <person name="Gladkikh A."/>
            <person name="Belykh O."/>
        </authorList>
    </citation>
    <scope>NUCLEOTIDE SEQUENCE</scope>
    <source>
        <strain evidence="3">BBK-W-15</strain>
    </source>
</reference>
<dbReference type="CDD" id="cd00143">
    <property type="entry name" value="PP2Cc"/>
    <property type="match status" value="1"/>
</dbReference>
<evidence type="ECO:0000259" key="2">
    <source>
        <dbReference type="PROSITE" id="PS51746"/>
    </source>
</evidence>
<feature type="compositionally biased region" description="Basic and acidic residues" evidence="1">
    <location>
        <begin position="147"/>
        <end position="159"/>
    </location>
</feature>
<feature type="region of interest" description="Disordered" evidence="1">
    <location>
        <begin position="102"/>
        <end position="167"/>
    </location>
</feature>
<name>A0AAE3GXN8_9CYAN</name>
<dbReference type="PROSITE" id="PS51746">
    <property type="entry name" value="PPM_2"/>
    <property type="match status" value="1"/>
</dbReference>
<dbReference type="InterPro" id="IPR025874">
    <property type="entry name" value="DZR"/>
</dbReference>
<dbReference type="InterPro" id="IPR015655">
    <property type="entry name" value="PP2C"/>
</dbReference>
<dbReference type="SMART" id="SM00332">
    <property type="entry name" value="PP2Cc"/>
    <property type="match status" value="1"/>
</dbReference>
<dbReference type="InterPro" id="IPR036457">
    <property type="entry name" value="PPM-type-like_dom_sf"/>
</dbReference>
<dbReference type="Pfam" id="PF12773">
    <property type="entry name" value="DZR"/>
    <property type="match status" value="1"/>
</dbReference>
<organism evidence="3 4">
    <name type="scientific">Limnofasciculus baicalensis BBK-W-15</name>
    <dbReference type="NCBI Taxonomy" id="2699891"/>
    <lineage>
        <taxon>Bacteria</taxon>
        <taxon>Bacillati</taxon>
        <taxon>Cyanobacteriota</taxon>
        <taxon>Cyanophyceae</taxon>
        <taxon>Coleofasciculales</taxon>
        <taxon>Coleofasciculaceae</taxon>
        <taxon>Limnofasciculus</taxon>
        <taxon>Limnofasciculus baicalensis</taxon>
    </lineage>
</organism>
<evidence type="ECO:0000256" key="1">
    <source>
        <dbReference type="SAM" id="MobiDB-lite"/>
    </source>
</evidence>
<accession>A0AAE3GXN8</accession>
<dbReference type="Pfam" id="PF13672">
    <property type="entry name" value="PP2C_2"/>
    <property type="match status" value="1"/>
</dbReference>
<dbReference type="NCBIfam" id="NF011149">
    <property type="entry name" value="PRK14559.1"/>
    <property type="match status" value="1"/>
</dbReference>
<dbReference type="EMBL" id="JAMZMM010000394">
    <property type="protein sequence ID" value="MCP2731768.1"/>
    <property type="molecule type" value="Genomic_DNA"/>
</dbReference>
<proteinExistence type="predicted"/>
<evidence type="ECO:0000313" key="3">
    <source>
        <dbReference type="EMBL" id="MCP2731768.1"/>
    </source>
</evidence>
<dbReference type="Gene3D" id="3.60.40.10">
    <property type="entry name" value="PPM-type phosphatase domain"/>
    <property type="match status" value="1"/>
</dbReference>
<dbReference type="Proteomes" id="UP001204953">
    <property type="component" value="Unassembled WGS sequence"/>
</dbReference>
<dbReference type="SMART" id="SM00331">
    <property type="entry name" value="PP2C_SIG"/>
    <property type="match status" value="1"/>
</dbReference>
<sequence>MLICPQCKFENPNTNKFCQKCGASLIHKTCHQCGAQVPVNSENCQECNAFTGTVWYAILTQEGDFPLSQPDPLEASPVSAIEIDGVMDEESQIQLAMAVESVPNEAETSPVKTLTPPATDDQNRHQSPTAIEGSFVESEQQENEEGETVHSQEEIENHSSKLSSPQPIYLDAQERYRLLEPLNQEQSVPEAKTGYETSVRVLDCQPFQKSLLKSLLESVRQQTEDGPLQSAKIFGIPAIAEPYLALKESYSTTVPDIHDAWQENGETVVLLEDRSEWQLLSELWGAEDIPTGQILSWLDEMTQLWQALEPWHCRQSLLEITNLRVDKYGVLCLERLYQEPKDEPLTLEDLGQTWRRLFSTSQRTQLTSLGTVFQDLCAHEITTIEELRSRLTQIATVEEPVLVSPELDSLFPELSIQSPKEDNVFPTATDENTSNDQTVVLPMQLLSLDDVGRTDIGHTRSHNEDCFGIRTEVKKQETPKSRTLDARGLYILCDGMGGHLGGEIASSMAVETLSKYFQDHWHDELPTEESIREAIRIANQAIYDVNQQDARSGSGRMGTTLVMILIQNTKVAIAHVGDSRVYRLTRKSGIEQLTIDHEVGQREIMRGVDATIAYARPDAYQLTQALGPRSDQFVNPDVKFLELNEDTLFILCSDGLSDNDLIESHWHDHLVPLLRTHANLDQGVEKLIGLANEHNGYDNITTILIRVKVRPNFEQRW</sequence>
<gene>
    <name evidence="3" type="ORF">NJ959_25385</name>
</gene>
<protein>
    <submittedName>
        <fullName evidence="3">Serine/threonine phosphatase</fullName>
    </submittedName>
</protein>
<dbReference type="AlphaFoldDB" id="A0AAE3GXN8"/>
<evidence type="ECO:0000313" key="4">
    <source>
        <dbReference type="Proteomes" id="UP001204953"/>
    </source>
</evidence>
<dbReference type="PANTHER" id="PTHR47992">
    <property type="entry name" value="PROTEIN PHOSPHATASE"/>
    <property type="match status" value="1"/>
</dbReference>
<dbReference type="GO" id="GO:0004722">
    <property type="term" value="F:protein serine/threonine phosphatase activity"/>
    <property type="evidence" value="ECO:0007669"/>
    <property type="project" value="InterPro"/>
</dbReference>
<dbReference type="InterPro" id="IPR001932">
    <property type="entry name" value="PPM-type_phosphatase-like_dom"/>
</dbReference>
<keyword evidence="4" id="KW-1185">Reference proteome</keyword>
<comment type="caution">
    <text evidence="3">The sequence shown here is derived from an EMBL/GenBank/DDBJ whole genome shotgun (WGS) entry which is preliminary data.</text>
</comment>
<dbReference type="SUPFAM" id="SSF81606">
    <property type="entry name" value="PP2C-like"/>
    <property type="match status" value="1"/>
</dbReference>